<reference evidence="2 3" key="1">
    <citation type="submission" date="2021-01" db="EMBL/GenBank/DDBJ databases">
        <title>Whole genome shotgun sequence of Actinoplanes durhamensis NBRC 14914.</title>
        <authorList>
            <person name="Komaki H."/>
            <person name="Tamura T."/>
        </authorList>
    </citation>
    <scope>NUCLEOTIDE SEQUENCE [LARGE SCALE GENOMIC DNA]</scope>
    <source>
        <strain evidence="2 3">NBRC 14914</strain>
    </source>
</reference>
<evidence type="ECO:0000256" key="1">
    <source>
        <dbReference type="SAM" id="Phobius"/>
    </source>
</evidence>
<proteinExistence type="predicted"/>
<accession>A0ABQ3Z969</accession>
<keyword evidence="1" id="KW-1133">Transmembrane helix</keyword>
<comment type="caution">
    <text evidence="2">The sequence shown here is derived from an EMBL/GenBank/DDBJ whole genome shotgun (WGS) entry which is preliminary data.</text>
</comment>
<name>A0ABQ3Z969_9ACTN</name>
<keyword evidence="1" id="KW-0812">Transmembrane</keyword>
<protein>
    <submittedName>
        <fullName evidence="2">Uncharacterized protein</fullName>
    </submittedName>
</protein>
<dbReference type="EMBL" id="BOML01000061">
    <property type="protein sequence ID" value="GIE06357.1"/>
    <property type="molecule type" value="Genomic_DNA"/>
</dbReference>
<dbReference type="RefSeq" id="WP_275414751.1">
    <property type="nucleotide sequence ID" value="NZ_BAAATX010000043.1"/>
</dbReference>
<keyword evidence="1" id="KW-0472">Membrane</keyword>
<keyword evidence="3" id="KW-1185">Reference proteome</keyword>
<organism evidence="2 3">
    <name type="scientific">Paractinoplanes durhamensis</name>
    <dbReference type="NCBI Taxonomy" id="113563"/>
    <lineage>
        <taxon>Bacteria</taxon>
        <taxon>Bacillati</taxon>
        <taxon>Actinomycetota</taxon>
        <taxon>Actinomycetes</taxon>
        <taxon>Micromonosporales</taxon>
        <taxon>Micromonosporaceae</taxon>
        <taxon>Paractinoplanes</taxon>
    </lineage>
</organism>
<dbReference type="Proteomes" id="UP000637628">
    <property type="component" value="Unassembled WGS sequence"/>
</dbReference>
<gene>
    <name evidence="2" type="ORF">Adu01nite_77070</name>
</gene>
<evidence type="ECO:0000313" key="2">
    <source>
        <dbReference type="EMBL" id="GIE06357.1"/>
    </source>
</evidence>
<feature type="transmembrane region" description="Helical" evidence="1">
    <location>
        <begin position="23"/>
        <end position="42"/>
    </location>
</feature>
<sequence>MSSEPLATTPIAEATDAASAEKGLLIVLLLLVVLGVTGMLFMS</sequence>
<evidence type="ECO:0000313" key="3">
    <source>
        <dbReference type="Proteomes" id="UP000637628"/>
    </source>
</evidence>